<keyword evidence="2" id="KW-1185">Reference proteome</keyword>
<name>A0A6J5DGD5_9BURK</name>
<protein>
    <submittedName>
        <fullName evidence="1">Uncharacterized protein</fullName>
    </submittedName>
</protein>
<gene>
    <name evidence="1" type="ORF">LMG29739_01466</name>
</gene>
<organism evidence="1 2">
    <name type="scientific">Paraburkholderia solisilvae</name>
    <dbReference type="NCBI Taxonomy" id="624376"/>
    <lineage>
        <taxon>Bacteria</taxon>
        <taxon>Pseudomonadati</taxon>
        <taxon>Pseudomonadota</taxon>
        <taxon>Betaproteobacteria</taxon>
        <taxon>Burkholderiales</taxon>
        <taxon>Burkholderiaceae</taxon>
        <taxon>Paraburkholderia</taxon>
    </lineage>
</organism>
<dbReference type="EMBL" id="CADIKF010000008">
    <property type="protein sequence ID" value="CAB3752232.1"/>
    <property type="molecule type" value="Genomic_DNA"/>
</dbReference>
<reference evidence="1 2" key="1">
    <citation type="submission" date="2020-04" db="EMBL/GenBank/DDBJ databases">
        <authorList>
            <person name="De Canck E."/>
        </authorList>
    </citation>
    <scope>NUCLEOTIDE SEQUENCE [LARGE SCALE GENOMIC DNA]</scope>
    <source>
        <strain evidence="1 2">LMG 29739</strain>
    </source>
</reference>
<evidence type="ECO:0000313" key="1">
    <source>
        <dbReference type="EMBL" id="CAB3752232.1"/>
    </source>
</evidence>
<dbReference type="AlphaFoldDB" id="A0A6J5DGD5"/>
<dbReference type="Proteomes" id="UP000494329">
    <property type="component" value="Unassembled WGS sequence"/>
</dbReference>
<proteinExistence type="predicted"/>
<accession>A0A6J5DGD5</accession>
<sequence length="43" mass="4884">MYFPCHATVAIPEATRFARSNQWIRPQARRSSMGFPTTIDLGT</sequence>
<evidence type="ECO:0000313" key="2">
    <source>
        <dbReference type="Proteomes" id="UP000494329"/>
    </source>
</evidence>